<feature type="domain" description="BPTI/Kunitz inhibitor" evidence="10">
    <location>
        <begin position="81"/>
        <end position="126"/>
    </location>
</feature>
<organism evidence="11 12">
    <name type="scientific">Pocillopora damicornis</name>
    <name type="common">Cauliflower coral</name>
    <name type="synonym">Millepora damicornis</name>
    <dbReference type="NCBI Taxonomy" id="46731"/>
    <lineage>
        <taxon>Eukaryota</taxon>
        <taxon>Metazoa</taxon>
        <taxon>Cnidaria</taxon>
        <taxon>Anthozoa</taxon>
        <taxon>Hexacorallia</taxon>
        <taxon>Scleractinia</taxon>
        <taxon>Astrocoeniina</taxon>
        <taxon>Pocilloporidae</taxon>
        <taxon>Pocillopora</taxon>
    </lineage>
</organism>
<dbReference type="FunFam" id="4.10.410.10:FF:000021">
    <property type="entry name" value="Serine protease inhibitor, putative"/>
    <property type="match status" value="1"/>
</dbReference>
<dbReference type="InterPro" id="IPR050098">
    <property type="entry name" value="TFPI/VKTCI-like"/>
</dbReference>
<evidence type="ECO:0000256" key="4">
    <source>
        <dbReference type="ARBA" id="ARBA00022525"/>
    </source>
</evidence>
<reference evidence="11 12" key="1">
    <citation type="journal article" date="2018" name="Sci. Rep.">
        <title>Comparative analysis of the Pocillopora damicornis genome highlights role of immune system in coral evolution.</title>
        <authorList>
            <person name="Cunning R."/>
            <person name="Bay R.A."/>
            <person name="Gillette P."/>
            <person name="Baker A.C."/>
            <person name="Traylor-Knowles N."/>
        </authorList>
    </citation>
    <scope>NUCLEOTIDE SEQUENCE [LARGE SCALE GENOMIC DNA]</scope>
    <source>
        <strain evidence="11">RSMAS</strain>
        <tissue evidence="11">Whole animal</tissue>
    </source>
</reference>
<evidence type="ECO:0000256" key="6">
    <source>
        <dbReference type="ARBA" id="ARBA00022900"/>
    </source>
</evidence>
<dbReference type="STRING" id="46731.A0A3M6T8S7"/>
<evidence type="ECO:0000256" key="7">
    <source>
        <dbReference type="ARBA" id="ARBA00023157"/>
    </source>
</evidence>
<evidence type="ECO:0000256" key="1">
    <source>
        <dbReference type="ARBA" id="ARBA00004532"/>
    </source>
</evidence>
<dbReference type="InterPro" id="IPR002223">
    <property type="entry name" value="Kunitz_BPTI"/>
</dbReference>
<feature type="region of interest" description="Disordered" evidence="9">
    <location>
        <begin position="126"/>
        <end position="145"/>
    </location>
</feature>
<keyword evidence="7" id="KW-1015">Disulfide bond</keyword>
<evidence type="ECO:0000259" key="10">
    <source>
        <dbReference type="PROSITE" id="PS50279"/>
    </source>
</evidence>
<dbReference type="PROSITE" id="PS50279">
    <property type="entry name" value="BPTI_KUNITZ_2"/>
    <property type="match status" value="3"/>
</dbReference>
<dbReference type="Proteomes" id="UP000275408">
    <property type="component" value="Unassembled WGS sequence"/>
</dbReference>
<dbReference type="EMBL" id="RCHS01004086">
    <property type="protein sequence ID" value="RMX37721.1"/>
    <property type="molecule type" value="Genomic_DNA"/>
</dbReference>
<evidence type="ECO:0000256" key="5">
    <source>
        <dbReference type="ARBA" id="ARBA00022690"/>
    </source>
</evidence>
<evidence type="ECO:0000256" key="8">
    <source>
        <dbReference type="ARBA" id="ARBA00023331"/>
    </source>
</evidence>
<keyword evidence="4" id="KW-0964">Secreted</keyword>
<comment type="caution">
    <text evidence="11">The sequence shown here is derived from an EMBL/GenBank/DDBJ whole genome shotgun (WGS) entry which is preliminary data.</text>
</comment>
<keyword evidence="6" id="KW-0722">Serine protease inhibitor</keyword>
<keyword evidence="12" id="KW-1185">Reference proteome</keyword>
<dbReference type="GO" id="GO:0042151">
    <property type="term" value="C:nematocyst"/>
    <property type="evidence" value="ECO:0007669"/>
    <property type="project" value="UniProtKB-SubCell"/>
</dbReference>
<evidence type="ECO:0000256" key="2">
    <source>
        <dbReference type="ARBA" id="ARBA00004613"/>
    </source>
</evidence>
<evidence type="ECO:0000256" key="9">
    <source>
        <dbReference type="SAM" id="MobiDB-lite"/>
    </source>
</evidence>
<dbReference type="InterPro" id="IPR036880">
    <property type="entry name" value="Kunitz_BPTI_sf"/>
</dbReference>
<dbReference type="CDD" id="cd00109">
    <property type="entry name" value="Kunitz-type"/>
    <property type="match status" value="2"/>
</dbReference>
<evidence type="ECO:0000256" key="3">
    <source>
        <dbReference type="ARBA" id="ARBA00007226"/>
    </source>
</evidence>
<feature type="non-terminal residue" evidence="11">
    <location>
        <position position="1"/>
    </location>
</feature>
<protein>
    <recommendedName>
        <fullName evidence="10">BPTI/Kunitz inhibitor domain-containing protein</fullName>
    </recommendedName>
</protein>
<keyword evidence="8" id="KW-0166">Nematocyst</keyword>
<dbReference type="Gene3D" id="4.10.410.10">
    <property type="entry name" value="Pancreatic trypsin inhibitor Kunitz domain"/>
    <property type="match status" value="3"/>
</dbReference>
<dbReference type="GO" id="GO:0004867">
    <property type="term" value="F:serine-type endopeptidase inhibitor activity"/>
    <property type="evidence" value="ECO:0007669"/>
    <property type="project" value="UniProtKB-KW"/>
</dbReference>
<dbReference type="Pfam" id="PF00014">
    <property type="entry name" value="Kunitz_BPTI"/>
    <property type="match status" value="3"/>
</dbReference>
<dbReference type="PRINTS" id="PR00759">
    <property type="entry name" value="BASICPTASE"/>
</dbReference>
<proteinExistence type="inferred from homology"/>
<dbReference type="GO" id="GO:0005615">
    <property type="term" value="C:extracellular space"/>
    <property type="evidence" value="ECO:0007669"/>
    <property type="project" value="TreeGrafter"/>
</dbReference>
<dbReference type="GO" id="GO:0008200">
    <property type="term" value="F:ion channel inhibitor activity"/>
    <property type="evidence" value="ECO:0007669"/>
    <property type="project" value="UniProtKB-ARBA"/>
</dbReference>
<feature type="domain" description="BPTI/Kunitz inhibitor" evidence="10">
    <location>
        <begin position="152"/>
        <end position="202"/>
    </location>
</feature>
<dbReference type="SUPFAM" id="SSF57362">
    <property type="entry name" value="BPTI-like"/>
    <property type="match status" value="3"/>
</dbReference>
<dbReference type="AlphaFoldDB" id="A0A3M6T8S7"/>
<evidence type="ECO:0000313" key="12">
    <source>
        <dbReference type="Proteomes" id="UP000275408"/>
    </source>
</evidence>
<comment type="similarity">
    <text evidence="3">Belongs to the venom Kunitz-type family. Sea anemone type 2 potassium channel toxin subfamily.</text>
</comment>
<keyword evidence="5" id="KW-0646">Protease inhibitor</keyword>
<dbReference type="PANTHER" id="PTHR10083:SF376">
    <property type="entry name" value="SERINE PEPTIDASE INHIBITOR, KUNITZ TYPE, 3"/>
    <property type="match status" value="1"/>
</dbReference>
<dbReference type="PROSITE" id="PS00280">
    <property type="entry name" value="BPTI_KUNITZ_1"/>
    <property type="match status" value="2"/>
</dbReference>
<dbReference type="PANTHER" id="PTHR10083">
    <property type="entry name" value="KUNITZ-TYPE PROTEASE INHIBITOR-RELATED"/>
    <property type="match status" value="1"/>
</dbReference>
<dbReference type="InterPro" id="IPR020901">
    <property type="entry name" value="Prtase_inh_Kunz-CS"/>
</dbReference>
<comment type="subcellular location">
    <subcellularLocation>
        <location evidence="1">Nematocyst</location>
    </subcellularLocation>
    <subcellularLocation>
        <location evidence="2">Secreted</location>
    </subcellularLocation>
</comment>
<evidence type="ECO:0000313" key="11">
    <source>
        <dbReference type="EMBL" id="RMX37721.1"/>
    </source>
</evidence>
<dbReference type="OrthoDB" id="5969998at2759"/>
<name>A0A3M6T8S7_POCDA</name>
<feature type="domain" description="BPTI/Kunitz inhibitor" evidence="10">
    <location>
        <begin position="23"/>
        <end position="73"/>
    </location>
</feature>
<dbReference type="SMART" id="SM00131">
    <property type="entry name" value="KU"/>
    <property type="match status" value="3"/>
</dbReference>
<gene>
    <name evidence="11" type="ORF">pdam_00006607</name>
</gene>
<sequence>VRILRNQDQFYLSVNLLGSGNHCSLPMEIGLCKAAMPRFYYNSLTGECEKFTYGGCGGNKNNFLTKESCLKECKKEEVNDCCLPSDTGPCFALFNRFYYDKVTKRCKKFIYGGCAGNGNNFTSKKKYSSPLTSTEPGPKKDNSPDSTPRIFCCLPKFTGPCRAAFIRYYYDKVTKKCKMFTFGGCMNNGNNFKTLEECQKTCRETKCPPIE</sequence>
<accession>A0A3M6T8S7</accession>